<dbReference type="InterPro" id="IPR011055">
    <property type="entry name" value="Dup_hybrid_motif"/>
</dbReference>
<evidence type="ECO:0000313" key="4">
    <source>
        <dbReference type="Proteomes" id="UP001216579"/>
    </source>
</evidence>
<organism evidence="3 4">
    <name type="scientific">Streptomyces silvisoli</name>
    <dbReference type="NCBI Taxonomy" id="3034235"/>
    <lineage>
        <taxon>Bacteria</taxon>
        <taxon>Bacillati</taxon>
        <taxon>Actinomycetota</taxon>
        <taxon>Actinomycetes</taxon>
        <taxon>Kitasatosporales</taxon>
        <taxon>Streptomycetaceae</taxon>
        <taxon>Streptomyces</taxon>
    </lineage>
</organism>
<name>A0ABT5ZQE1_9ACTN</name>
<evidence type="ECO:0000313" key="3">
    <source>
        <dbReference type="EMBL" id="MDF3292033.1"/>
    </source>
</evidence>
<accession>A0ABT5ZQE1</accession>
<dbReference type="RefSeq" id="WP_276095148.1">
    <property type="nucleotide sequence ID" value="NZ_JARJBC010000015.1"/>
</dbReference>
<dbReference type="SUPFAM" id="SSF51261">
    <property type="entry name" value="Duplicated hybrid motif"/>
    <property type="match status" value="1"/>
</dbReference>
<dbReference type="Gene3D" id="2.70.70.10">
    <property type="entry name" value="Glucose Permease (Domain IIA)"/>
    <property type="match status" value="1"/>
</dbReference>
<evidence type="ECO:0000256" key="1">
    <source>
        <dbReference type="SAM" id="Phobius"/>
    </source>
</evidence>
<feature type="transmembrane region" description="Helical" evidence="1">
    <location>
        <begin position="156"/>
        <end position="174"/>
    </location>
</feature>
<reference evidence="3 4" key="1">
    <citation type="submission" date="2023-03" db="EMBL/GenBank/DDBJ databases">
        <title>Draft genome sequence of Streptomyces sp. RB6PN23 isolated from peat swamp forest in Thailand.</title>
        <authorList>
            <person name="Klaysubun C."/>
            <person name="Duangmal K."/>
        </authorList>
    </citation>
    <scope>NUCLEOTIDE SEQUENCE [LARGE SCALE GENOMIC DNA]</scope>
    <source>
        <strain evidence="3 4">RB6PN23</strain>
    </source>
</reference>
<dbReference type="Proteomes" id="UP001216579">
    <property type="component" value="Unassembled WGS sequence"/>
</dbReference>
<feature type="domain" description="M23ase beta-sheet core" evidence="2">
    <location>
        <begin position="243"/>
        <end position="337"/>
    </location>
</feature>
<protein>
    <submittedName>
        <fullName evidence="3">M23 family metallopeptidase</fullName>
    </submittedName>
</protein>
<dbReference type="InterPro" id="IPR016047">
    <property type="entry name" value="M23ase_b-sheet_dom"/>
</dbReference>
<keyword evidence="1" id="KW-0812">Transmembrane</keyword>
<dbReference type="EMBL" id="JARJBC010000015">
    <property type="protein sequence ID" value="MDF3292033.1"/>
    <property type="molecule type" value="Genomic_DNA"/>
</dbReference>
<evidence type="ECO:0000259" key="2">
    <source>
        <dbReference type="Pfam" id="PF01551"/>
    </source>
</evidence>
<feature type="transmembrane region" description="Helical" evidence="1">
    <location>
        <begin position="105"/>
        <end position="123"/>
    </location>
</feature>
<dbReference type="InterPro" id="IPR050570">
    <property type="entry name" value="Cell_wall_metabolism_enzyme"/>
</dbReference>
<dbReference type="PANTHER" id="PTHR21666">
    <property type="entry name" value="PEPTIDASE-RELATED"/>
    <property type="match status" value="1"/>
</dbReference>
<sequence>MIDAIGLPRLESIIEATLQRTGAFTKVTDSPDGLLIHGTNASVLAWARSGPDGTLSGLSVDWEVFKPSRARALRRWIPLAVLTVYTALAVWFLCEAVAAASVTDWLEACVAALIVWAAFETFYAPATLPYWAAMAPRALCAGSVLSFWRLGDLPRGHGTATCAILLCAFGYVSWSAYRARSHQYGTPVSIPLRWPFEDGTWCIFQGGGKATNHHAQVPEQRAALDMVCVAGPLIPSRSLDAYRCYGTKVYAPCAGKVVSAADGIGEQVPGHIRYAPVYGNHVIIDTGHERVLLAHLRPGTVTVSIGDTVSSGELLGEVGNSGNTTEPHLHIHAEREGLGLDLRFEGMNGRLYRGRVIRPRN</sequence>
<dbReference type="PANTHER" id="PTHR21666:SF285">
    <property type="entry name" value="M23 FAMILY METALLOPEPTIDASE"/>
    <property type="match status" value="1"/>
</dbReference>
<feature type="transmembrane region" description="Helical" evidence="1">
    <location>
        <begin position="76"/>
        <end position="99"/>
    </location>
</feature>
<dbReference type="CDD" id="cd12797">
    <property type="entry name" value="M23_peptidase"/>
    <property type="match status" value="1"/>
</dbReference>
<proteinExistence type="predicted"/>
<keyword evidence="4" id="KW-1185">Reference proteome</keyword>
<keyword evidence="1" id="KW-1133">Transmembrane helix</keyword>
<keyword evidence="1" id="KW-0472">Membrane</keyword>
<comment type="caution">
    <text evidence="3">The sequence shown here is derived from an EMBL/GenBank/DDBJ whole genome shotgun (WGS) entry which is preliminary data.</text>
</comment>
<dbReference type="Pfam" id="PF01551">
    <property type="entry name" value="Peptidase_M23"/>
    <property type="match status" value="1"/>
</dbReference>
<gene>
    <name evidence="3" type="ORF">P3G67_22940</name>
</gene>